<dbReference type="Pfam" id="PF12585">
    <property type="entry name" value="DUF3759"/>
    <property type="match status" value="1"/>
</dbReference>
<keyword evidence="3" id="KW-1185">Reference proteome</keyword>
<evidence type="ECO:0000256" key="1">
    <source>
        <dbReference type="SAM" id="MobiDB-lite"/>
    </source>
</evidence>
<organism evidence="2 3">
    <name type="scientific">Aspergillus bombycis</name>
    <dbReference type="NCBI Taxonomy" id="109264"/>
    <lineage>
        <taxon>Eukaryota</taxon>
        <taxon>Fungi</taxon>
        <taxon>Dikarya</taxon>
        <taxon>Ascomycota</taxon>
        <taxon>Pezizomycotina</taxon>
        <taxon>Eurotiomycetes</taxon>
        <taxon>Eurotiomycetidae</taxon>
        <taxon>Eurotiales</taxon>
        <taxon>Aspergillaceae</taxon>
        <taxon>Aspergillus</taxon>
    </lineage>
</organism>
<dbReference type="InterPro" id="IPR022234">
    <property type="entry name" value="DUF3759"/>
</dbReference>
<evidence type="ECO:0000313" key="2">
    <source>
        <dbReference type="EMBL" id="OGM42478.1"/>
    </source>
</evidence>
<reference evidence="2 3" key="1">
    <citation type="journal article" date="2016" name="Genome Biol. Evol.">
        <title>Draft genome sequence of an aflatoxigenic Aspergillus species, A. bombycis.</title>
        <authorList>
            <person name="Moore G.G."/>
            <person name="Mack B.M."/>
            <person name="Beltz S.B."/>
            <person name="Gilbert M.K."/>
        </authorList>
    </citation>
    <scope>NUCLEOTIDE SEQUENCE [LARGE SCALE GENOMIC DNA]</scope>
    <source>
        <strain evidence="3">NRRL 26010</strain>
    </source>
</reference>
<dbReference type="OrthoDB" id="9895617at2759"/>
<feature type="region of interest" description="Disordered" evidence="1">
    <location>
        <begin position="108"/>
        <end position="130"/>
    </location>
</feature>
<accession>A0A1F7ZTR9</accession>
<name>A0A1F7ZTR9_9EURO</name>
<feature type="compositionally biased region" description="Basic and acidic residues" evidence="1">
    <location>
        <begin position="13"/>
        <end position="30"/>
    </location>
</feature>
<dbReference type="AlphaFoldDB" id="A0A1F7ZTR9"/>
<gene>
    <name evidence="2" type="ORF">ABOM_008314</name>
</gene>
<dbReference type="RefSeq" id="XP_022386195.1">
    <property type="nucleotide sequence ID" value="XM_022535443.1"/>
</dbReference>
<feature type="compositionally biased region" description="Basic and acidic residues" evidence="1">
    <location>
        <begin position="117"/>
        <end position="130"/>
    </location>
</feature>
<dbReference type="PANTHER" id="PTHR37450:SF1">
    <property type="entry name" value="CIPC PROTEIN"/>
    <property type="match status" value="1"/>
</dbReference>
<evidence type="ECO:0000313" key="3">
    <source>
        <dbReference type="Proteomes" id="UP000179179"/>
    </source>
</evidence>
<comment type="caution">
    <text evidence="2">The sequence shown here is derived from an EMBL/GenBank/DDBJ whole genome shotgun (WGS) entry which is preliminary data.</text>
</comment>
<dbReference type="Proteomes" id="UP000179179">
    <property type="component" value="Unassembled WGS sequence"/>
</dbReference>
<dbReference type="PANTHER" id="PTHR37450">
    <property type="entry name" value="CIPC PROTEIN"/>
    <property type="match status" value="1"/>
</dbReference>
<dbReference type="EMBL" id="LYCR01000088">
    <property type="protein sequence ID" value="OGM42478.1"/>
    <property type="molecule type" value="Genomic_DNA"/>
</dbReference>
<proteinExistence type="predicted"/>
<dbReference type="STRING" id="109264.A0A1F7ZTR9"/>
<feature type="region of interest" description="Disordered" evidence="1">
    <location>
        <begin position="1"/>
        <end position="30"/>
    </location>
</feature>
<sequence>MANRIPFIEESEEAHRKMQEGPEKHEGHLSHELIAGAASFAGMKAWEDHQRKQGKTVSHSFAKEAIAGIVGSQVDRLIETKGRDKIDEIKAKKHAKENAERMYDEHYIQGQNAPHYDPQEHKPHPSFDRW</sequence>
<protein>
    <submittedName>
        <fullName evidence="2">Signal transduction protein Syg1</fullName>
    </submittedName>
</protein>
<dbReference type="GeneID" id="34451704"/>